<reference key="2">
    <citation type="submission" date="2011-10" db="EMBL/GenBank/DDBJ databases">
        <title>The genome and transcriptome sequence of Clonorchis sinensis provide insights into the carcinogenic liver fluke.</title>
        <authorList>
            <person name="Wang X."/>
            <person name="Huang Y."/>
            <person name="Chen W."/>
            <person name="Liu H."/>
            <person name="Guo L."/>
            <person name="Chen Y."/>
            <person name="Luo F."/>
            <person name="Zhou W."/>
            <person name="Sun J."/>
            <person name="Mao Q."/>
            <person name="Liang P."/>
            <person name="Zhou C."/>
            <person name="Tian Y."/>
            <person name="Men J."/>
            <person name="Lv X."/>
            <person name="Huang L."/>
            <person name="Zhou J."/>
            <person name="Hu Y."/>
            <person name="Li R."/>
            <person name="Zhang F."/>
            <person name="Lei H."/>
            <person name="Li X."/>
            <person name="Hu X."/>
            <person name="Liang C."/>
            <person name="Xu J."/>
            <person name="Wu Z."/>
            <person name="Yu X."/>
        </authorList>
    </citation>
    <scope>NUCLEOTIDE SEQUENCE</scope>
    <source>
        <strain>Henan</strain>
    </source>
</reference>
<name>G7Y9A9_CLOSI</name>
<accession>G7Y9A9</accession>
<evidence type="ECO:0000256" key="1">
    <source>
        <dbReference type="SAM" id="MobiDB-lite"/>
    </source>
</evidence>
<keyword evidence="3" id="KW-1185">Reference proteome</keyword>
<proteinExistence type="predicted"/>
<dbReference type="Proteomes" id="UP000008909">
    <property type="component" value="Unassembled WGS sequence"/>
</dbReference>
<sequence>MKKWLNDSLAKHRLERRAEYFDEQFIRITTKQTLRIFHTGGWDVDLNRPSEEKESHEPSAQKREKARIPDNMYPDLIREGGEILVIHLIRLIDVIWGTKAVSVKQRSPIKTFTLLKVLYANYRRRVKVYGKRSAEFVT</sequence>
<dbReference type="EMBL" id="DF142966">
    <property type="protein sequence ID" value="GAA49533.1"/>
    <property type="molecule type" value="Genomic_DNA"/>
</dbReference>
<protein>
    <submittedName>
        <fullName evidence="2">Uncharacterized protein</fullName>
    </submittedName>
</protein>
<dbReference type="AlphaFoldDB" id="G7Y9A9"/>
<feature type="compositionally biased region" description="Basic and acidic residues" evidence="1">
    <location>
        <begin position="45"/>
        <end position="65"/>
    </location>
</feature>
<reference evidence="2" key="1">
    <citation type="journal article" date="2011" name="Genome Biol.">
        <title>The draft genome of the carcinogenic human liver fluke Clonorchis sinensis.</title>
        <authorList>
            <person name="Wang X."/>
            <person name="Chen W."/>
            <person name="Huang Y."/>
            <person name="Sun J."/>
            <person name="Men J."/>
            <person name="Liu H."/>
            <person name="Luo F."/>
            <person name="Guo L."/>
            <person name="Lv X."/>
            <person name="Deng C."/>
            <person name="Zhou C."/>
            <person name="Fan Y."/>
            <person name="Li X."/>
            <person name="Huang L."/>
            <person name="Hu Y."/>
            <person name="Liang C."/>
            <person name="Hu X."/>
            <person name="Xu J."/>
            <person name="Yu X."/>
        </authorList>
    </citation>
    <scope>NUCLEOTIDE SEQUENCE [LARGE SCALE GENOMIC DNA]</scope>
    <source>
        <strain evidence="2">Henan</strain>
    </source>
</reference>
<gene>
    <name evidence="2" type="ORF">CLF_103194</name>
</gene>
<evidence type="ECO:0000313" key="3">
    <source>
        <dbReference type="Proteomes" id="UP000008909"/>
    </source>
</evidence>
<organism evidence="2 3">
    <name type="scientific">Clonorchis sinensis</name>
    <name type="common">Chinese liver fluke</name>
    <dbReference type="NCBI Taxonomy" id="79923"/>
    <lineage>
        <taxon>Eukaryota</taxon>
        <taxon>Metazoa</taxon>
        <taxon>Spiralia</taxon>
        <taxon>Lophotrochozoa</taxon>
        <taxon>Platyhelminthes</taxon>
        <taxon>Trematoda</taxon>
        <taxon>Digenea</taxon>
        <taxon>Opisthorchiida</taxon>
        <taxon>Opisthorchiata</taxon>
        <taxon>Opisthorchiidae</taxon>
        <taxon>Clonorchis</taxon>
    </lineage>
</organism>
<evidence type="ECO:0000313" key="2">
    <source>
        <dbReference type="EMBL" id="GAA49533.1"/>
    </source>
</evidence>
<feature type="region of interest" description="Disordered" evidence="1">
    <location>
        <begin position="42"/>
        <end position="65"/>
    </location>
</feature>